<proteinExistence type="inferred from homology"/>
<dbReference type="EMBL" id="JADIMA010000007">
    <property type="protein sequence ID" value="MBO8472106.1"/>
    <property type="molecule type" value="Genomic_DNA"/>
</dbReference>
<dbReference type="InterPro" id="IPR001173">
    <property type="entry name" value="Glyco_trans_2-like"/>
</dbReference>
<dbReference type="Proteomes" id="UP000823604">
    <property type="component" value="Unassembled WGS sequence"/>
</dbReference>
<gene>
    <name evidence="5" type="ORF">IAB81_00550</name>
</gene>
<sequence length="286" mass="31898">MNVFAVIVTYNAMRWAGKSISSLYRSTCCPYRIIVIDNSSSDGTPEYVNATFPDVELIRMDSNIGFAASARVGVDKAVGSGADAVLLMHHDVWLAPDALEVLEGNCTDDSLLVPVYMNGPGSDYETSFRSVIRHSGRLRKTLPGSAGGRSCYKIPVRNVPYGCWFIPVPLINEIGFLNPLFFCSGASEEYLARMRCRSKKAFVVTGAKIFHDRDSYGDRTLYDTSLIYRDLLLIECDPGKTKTGRVVSRALLLAGLVRKSLHYRVNLLPFYFKDRRRIKGKNTIIN</sequence>
<accession>A0A9D9IIA9</accession>
<feature type="domain" description="Glycosyltransferase 2-like" evidence="4">
    <location>
        <begin position="6"/>
        <end position="129"/>
    </location>
</feature>
<dbReference type="SUPFAM" id="SSF53448">
    <property type="entry name" value="Nucleotide-diphospho-sugar transferases"/>
    <property type="match status" value="1"/>
</dbReference>
<name>A0A9D9IIA9_9BACT</name>
<evidence type="ECO:0000256" key="3">
    <source>
        <dbReference type="ARBA" id="ARBA00022679"/>
    </source>
</evidence>
<keyword evidence="3" id="KW-0808">Transferase</keyword>
<evidence type="ECO:0000256" key="1">
    <source>
        <dbReference type="ARBA" id="ARBA00006739"/>
    </source>
</evidence>
<dbReference type="PANTHER" id="PTHR43179">
    <property type="entry name" value="RHAMNOSYLTRANSFERASE WBBL"/>
    <property type="match status" value="1"/>
</dbReference>
<protein>
    <submittedName>
        <fullName evidence="5">Glycosyltransferase family 2 protein</fullName>
    </submittedName>
</protein>
<evidence type="ECO:0000259" key="4">
    <source>
        <dbReference type="Pfam" id="PF00535"/>
    </source>
</evidence>
<comment type="similarity">
    <text evidence="1">Belongs to the glycosyltransferase 2 family.</text>
</comment>
<comment type="caution">
    <text evidence="5">The sequence shown here is derived from an EMBL/GenBank/DDBJ whole genome shotgun (WGS) entry which is preliminary data.</text>
</comment>
<dbReference type="Gene3D" id="3.90.550.10">
    <property type="entry name" value="Spore Coat Polysaccharide Biosynthesis Protein SpsA, Chain A"/>
    <property type="match status" value="1"/>
</dbReference>
<evidence type="ECO:0000313" key="5">
    <source>
        <dbReference type="EMBL" id="MBO8472106.1"/>
    </source>
</evidence>
<dbReference type="Pfam" id="PF00535">
    <property type="entry name" value="Glycos_transf_2"/>
    <property type="match status" value="1"/>
</dbReference>
<evidence type="ECO:0000256" key="2">
    <source>
        <dbReference type="ARBA" id="ARBA00022676"/>
    </source>
</evidence>
<dbReference type="GO" id="GO:0016757">
    <property type="term" value="F:glycosyltransferase activity"/>
    <property type="evidence" value="ECO:0007669"/>
    <property type="project" value="UniProtKB-KW"/>
</dbReference>
<dbReference type="InterPro" id="IPR029044">
    <property type="entry name" value="Nucleotide-diphossugar_trans"/>
</dbReference>
<dbReference type="PANTHER" id="PTHR43179:SF12">
    <property type="entry name" value="GALACTOFURANOSYLTRANSFERASE GLFT2"/>
    <property type="match status" value="1"/>
</dbReference>
<reference evidence="5" key="2">
    <citation type="journal article" date="2021" name="PeerJ">
        <title>Extensive microbial diversity within the chicken gut microbiome revealed by metagenomics and culture.</title>
        <authorList>
            <person name="Gilroy R."/>
            <person name="Ravi A."/>
            <person name="Getino M."/>
            <person name="Pursley I."/>
            <person name="Horton D.L."/>
            <person name="Alikhan N.F."/>
            <person name="Baker D."/>
            <person name="Gharbi K."/>
            <person name="Hall N."/>
            <person name="Watson M."/>
            <person name="Adriaenssens E.M."/>
            <person name="Foster-Nyarko E."/>
            <person name="Jarju S."/>
            <person name="Secka A."/>
            <person name="Antonio M."/>
            <person name="Oren A."/>
            <person name="Chaudhuri R.R."/>
            <person name="La Ragione R."/>
            <person name="Hildebrand F."/>
            <person name="Pallen M.J."/>
        </authorList>
    </citation>
    <scope>NUCLEOTIDE SEQUENCE</scope>
    <source>
        <strain evidence="5">B1-8020</strain>
    </source>
</reference>
<reference evidence="5" key="1">
    <citation type="submission" date="2020-10" db="EMBL/GenBank/DDBJ databases">
        <authorList>
            <person name="Gilroy R."/>
        </authorList>
    </citation>
    <scope>NUCLEOTIDE SEQUENCE</scope>
    <source>
        <strain evidence="5">B1-8020</strain>
    </source>
</reference>
<organism evidence="5 6">
    <name type="scientific">Candidatus Merdivivens pullicola</name>
    <dbReference type="NCBI Taxonomy" id="2840872"/>
    <lineage>
        <taxon>Bacteria</taxon>
        <taxon>Pseudomonadati</taxon>
        <taxon>Bacteroidota</taxon>
        <taxon>Bacteroidia</taxon>
        <taxon>Bacteroidales</taxon>
        <taxon>Muribaculaceae</taxon>
        <taxon>Muribaculaceae incertae sedis</taxon>
        <taxon>Candidatus Merdivivens</taxon>
    </lineage>
</organism>
<evidence type="ECO:0000313" key="6">
    <source>
        <dbReference type="Proteomes" id="UP000823604"/>
    </source>
</evidence>
<dbReference type="AlphaFoldDB" id="A0A9D9IIA9"/>
<keyword evidence="2" id="KW-0328">Glycosyltransferase</keyword>